<dbReference type="Gene3D" id="3.40.50.150">
    <property type="entry name" value="Vaccinia Virus protein VP39"/>
    <property type="match status" value="1"/>
</dbReference>
<evidence type="ECO:0000313" key="3">
    <source>
        <dbReference type="EMBL" id="MBB6577706.1"/>
    </source>
</evidence>
<protein>
    <submittedName>
        <fullName evidence="3">SAM-dependent methyltransferase</fullName>
    </submittedName>
</protein>
<reference evidence="3 4" key="1">
    <citation type="submission" date="2020-08" db="EMBL/GenBank/DDBJ databases">
        <title>Functional genomics of gut bacteria from endangered species of beetles.</title>
        <authorList>
            <person name="Carlos-Shanley C."/>
        </authorList>
    </citation>
    <scope>NUCLEOTIDE SEQUENCE [LARGE SCALE GENOMIC DNA]</scope>
    <source>
        <strain evidence="3 4">S00124</strain>
    </source>
</reference>
<accession>A0ABR6REX4</accession>
<organism evidence="3 4">
    <name type="scientific">Comamonas odontotermitis</name>
    <dbReference type="NCBI Taxonomy" id="379895"/>
    <lineage>
        <taxon>Bacteria</taxon>
        <taxon>Pseudomonadati</taxon>
        <taxon>Pseudomonadota</taxon>
        <taxon>Betaproteobacteria</taxon>
        <taxon>Burkholderiales</taxon>
        <taxon>Comamonadaceae</taxon>
        <taxon>Comamonas</taxon>
    </lineage>
</organism>
<name>A0ABR6REX4_9BURK</name>
<dbReference type="Pfam" id="PF08241">
    <property type="entry name" value="Methyltransf_11"/>
    <property type="match status" value="1"/>
</dbReference>
<evidence type="ECO:0000259" key="2">
    <source>
        <dbReference type="Pfam" id="PF08241"/>
    </source>
</evidence>
<dbReference type="RefSeq" id="WP_184707410.1">
    <property type="nucleotide sequence ID" value="NZ_JACHKZ010000008.1"/>
</dbReference>
<feature type="region of interest" description="Disordered" evidence="1">
    <location>
        <begin position="298"/>
        <end position="319"/>
    </location>
</feature>
<evidence type="ECO:0000313" key="4">
    <source>
        <dbReference type="Proteomes" id="UP000562492"/>
    </source>
</evidence>
<dbReference type="InterPro" id="IPR013216">
    <property type="entry name" value="Methyltransf_11"/>
</dbReference>
<gene>
    <name evidence="3" type="ORF">HNP33_001763</name>
</gene>
<keyword evidence="3" id="KW-0489">Methyltransferase</keyword>
<dbReference type="InterPro" id="IPR029063">
    <property type="entry name" value="SAM-dependent_MTases_sf"/>
</dbReference>
<dbReference type="GO" id="GO:0032259">
    <property type="term" value="P:methylation"/>
    <property type="evidence" value="ECO:0007669"/>
    <property type="project" value="UniProtKB-KW"/>
</dbReference>
<dbReference type="CDD" id="cd02440">
    <property type="entry name" value="AdoMet_MTases"/>
    <property type="match status" value="1"/>
</dbReference>
<feature type="domain" description="Methyltransferase type 11" evidence="2">
    <location>
        <begin position="118"/>
        <end position="173"/>
    </location>
</feature>
<dbReference type="EMBL" id="JACHKZ010000008">
    <property type="protein sequence ID" value="MBB6577706.1"/>
    <property type="molecule type" value="Genomic_DNA"/>
</dbReference>
<sequence length="319" mass="35208">MNEQIIGTQNWWNMPLGRYMLAWEQTCYDDAVADIFGFHSLQIGLFPLQGLRANRMPHRWLALDSVEQQAQWQTLETVNVNSFAQGLQSPQPAPAEAQPAPGAFEEGAGAVRAENAAVPSQTAVLLCAGQALPFPNDSLDLVLLPHTLELSADPHAVLREVARVLVPEGRVLISGVNPASLWGMHTWSRRIPGLQKLPPMPDDRSLIGYGRLRDWLKLLDLDLQTASFGCYRPAMRTDTWLRRWDWLDSLGPTAWPILGGVYFVEAVKKVAGVHMLAAPWKAAAPAAVGRPVAARDGVLEKRDTRDASPPKGDGWERHV</sequence>
<proteinExistence type="predicted"/>
<comment type="caution">
    <text evidence="3">The sequence shown here is derived from an EMBL/GenBank/DDBJ whole genome shotgun (WGS) entry which is preliminary data.</text>
</comment>
<dbReference type="SUPFAM" id="SSF53335">
    <property type="entry name" value="S-adenosyl-L-methionine-dependent methyltransferases"/>
    <property type="match status" value="1"/>
</dbReference>
<dbReference type="Proteomes" id="UP000562492">
    <property type="component" value="Unassembled WGS sequence"/>
</dbReference>
<dbReference type="GO" id="GO:0008168">
    <property type="term" value="F:methyltransferase activity"/>
    <property type="evidence" value="ECO:0007669"/>
    <property type="project" value="UniProtKB-KW"/>
</dbReference>
<evidence type="ECO:0000256" key="1">
    <source>
        <dbReference type="SAM" id="MobiDB-lite"/>
    </source>
</evidence>
<keyword evidence="4" id="KW-1185">Reference proteome</keyword>
<keyword evidence="3" id="KW-0808">Transferase</keyword>